<protein>
    <submittedName>
        <fullName evidence="1">Uncharacterized protein</fullName>
    </submittedName>
</protein>
<gene>
    <name evidence="1" type="ORF">BG910_04825</name>
</gene>
<dbReference type="AlphaFoldDB" id="A0A220S167"/>
<reference evidence="1 2" key="1">
    <citation type="submission" date="2017-06" db="EMBL/GenBank/DDBJ databases">
        <title>Neisseria chenwenguii sp. nov., isolated from the intestinal contents of Tibetan Plateau Pika in Yushu, Qinghai Province, China.</title>
        <authorList>
            <person name="Zhang G."/>
        </authorList>
    </citation>
    <scope>NUCLEOTIDE SEQUENCE [LARGE SCALE GENOMIC DNA]</scope>
    <source>
        <strain evidence="1 2">10023</strain>
    </source>
</reference>
<dbReference type="Proteomes" id="UP000198238">
    <property type="component" value="Chromosome"/>
</dbReference>
<accession>A0A220S167</accession>
<name>A0A220S167_9NEIS</name>
<organism evidence="1 2">
    <name type="scientific">Neisseria chenwenguii</name>
    <dbReference type="NCBI Taxonomy" id="1853278"/>
    <lineage>
        <taxon>Bacteria</taxon>
        <taxon>Pseudomonadati</taxon>
        <taxon>Pseudomonadota</taxon>
        <taxon>Betaproteobacteria</taxon>
        <taxon>Neisseriales</taxon>
        <taxon>Neisseriaceae</taxon>
        <taxon>Neisseria</taxon>
    </lineage>
</organism>
<sequence length="76" mass="8870">MGRANIKQDKYNKKCSYAIFSALKFTQIYLVFLTGKLSMDISHLDMELLFLYLLKQLHSAVNHNAIYAQNARYGFF</sequence>
<dbReference type="EMBL" id="CP022278">
    <property type="protein sequence ID" value="ASK27152.1"/>
    <property type="molecule type" value="Genomic_DNA"/>
</dbReference>
<keyword evidence="2" id="KW-1185">Reference proteome</keyword>
<evidence type="ECO:0000313" key="1">
    <source>
        <dbReference type="EMBL" id="ASK27152.1"/>
    </source>
</evidence>
<evidence type="ECO:0000313" key="2">
    <source>
        <dbReference type="Proteomes" id="UP000198238"/>
    </source>
</evidence>
<dbReference type="KEGG" id="nei:BG910_04825"/>
<proteinExistence type="predicted"/>